<feature type="compositionally biased region" description="Polar residues" evidence="1">
    <location>
        <begin position="46"/>
        <end position="55"/>
    </location>
</feature>
<name>A0A0K1Q2A8_9BACT</name>
<keyword evidence="3" id="KW-1185">Reference proteome</keyword>
<dbReference type="Proteomes" id="UP000064967">
    <property type="component" value="Chromosome"/>
</dbReference>
<dbReference type="GO" id="GO:0051082">
    <property type="term" value="F:unfolded protein binding"/>
    <property type="evidence" value="ECO:0007669"/>
    <property type="project" value="TreeGrafter"/>
</dbReference>
<protein>
    <recommendedName>
        <fullName evidence="4">Lipoprotein</fullName>
    </recommendedName>
</protein>
<dbReference type="PROSITE" id="PS51257">
    <property type="entry name" value="PROKAR_LIPOPROTEIN"/>
    <property type="match status" value="1"/>
</dbReference>
<feature type="compositionally biased region" description="Basic and acidic residues" evidence="1">
    <location>
        <begin position="198"/>
        <end position="208"/>
    </location>
</feature>
<dbReference type="KEGG" id="llu:AKJ09_06567"/>
<organism evidence="2 3">
    <name type="scientific">Labilithrix luteola</name>
    <dbReference type="NCBI Taxonomy" id="1391654"/>
    <lineage>
        <taxon>Bacteria</taxon>
        <taxon>Pseudomonadati</taxon>
        <taxon>Myxococcota</taxon>
        <taxon>Polyangia</taxon>
        <taxon>Polyangiales</taxon>
        <taxon>Labilitrichaceae</taxon>
        <taxon>Labilithrix</taxon>
    </lineage>
</organism>
<dbReference type="AlphaFoldDB" id="A0A0K1Q2A8"/>
<dbReference type="PANTHER" id="PTHR38102">
    <property type="entry name" value="PERIPLASMIC CHAPERONE SPY"/>
    <property type="match status" value="1"/>
</dbReference>
<dbReference type="RefSeq" id="WP_146651282.1">
    <property type="nucleotide sequence ID" value="NZ_CP012333.1"/>
</dbReference>
<dbReference type="InterPro" id="IPR052211">
    <property type="entry name" value="Cpx_auxiliary_protein"/>
</dbReference>
<evidence type="ECO:0000313" key="3">
    <source>
        <dbReference type="Proteomes" id="UP000064967"/>
    </source>
</evidence>
<feature type="region of interest" description="Disordered" evidence="1">
    <location>
        <begin position="39"/>
        <end position="76"/>
    </location>
</feature>
<dbReference type="EMBL" id="CP012333">
    <property type="protein sequence ID" value="AKU99903.1"/>
    <property type="molecule type" value="Genomic_DNA"/>
</dbReference>
<accession>A0A0K1Q2A8</accession>
<gene>
    <name evidence="2" type="ORF">AKJ09_06567</name>
</gene>
<feature type="region of interest" description="Disordered" evidence="1">
    <location>
        <begin position="179"/>
        <end position="213"/>
    </location>
</feature>
<dbReference type="GO" id="GO:0030288">
    <property type="term" value="C:outer membrane-bounded periplasmic space"/>
    <property type="evidence" value="ECO:0007669"/>
    <property type="project" value="TreeGrafter"/>
</dbReference>
<evidence type="ECO:0000256" key="1">
    <source>
        <dbReference type="SAM" id="MobiDB-lite"/>
    </source>
</evidence>
<dbReference type="Gene3D" id="1.20.120.1490">
    <property type="match status" value="1"/>
</dbReference>
<reference evidence="2 3" key="1">
    <citation type="submission" date="2015-08" db="EMBL/GenBank/DDBJ databases">
        <authorList>
            <person name="Babu N.S."/>
            <person name="Beckwith C.J."/>
            <person name="Beseler K.G."/>
            <person name="Brison A."/>
            <person name="Carone J.V."/>
            <person name="Caskin T.P."/>
            <person name="Diamond M."/>
            <person name="Durham M.E."/>
            <person name="Foxe J.M."/>
            <person name="Go M."/>
            <person name="Henderson B.A."/>
            <person name="Jones I.B."/>
            <person name="McGettigan J.A."/>
            <person name="Micheletti S.J."/>
            <person name="Nasrallah M.E."/>
            <person name="Ortiz D."/>
            <person name="Piller C.R."/>
            <person name="Privatt S.R."/>
            <person name="Schneider S.L."/>
            <person name="Sharp S."/>
            <person name="Smith T.C."/>
            <person name="Stanton J.D."/>
            <person name="Ullery H.E."/>
            <person name="Wilson R.J."/>
            <person name="Serrano M.G."/>
            <person name="Buck G."/>
            <person name="Lee V."/>
            <person name="Wang Y."/>
            <person name="Carvalho R."/>
            <person name="Voegtly L."/>
            <person name="Shi R."/>
            <person name="Duckworth R."/>
            <person name="Johnson A."/>
            <person name="Loviza R."/>
            <person name="Walstead R."/>
            <person name="Shah Z."/>
            <person name="Kiflezghi M."/>
            <person name="Wade K."/>
            <person name="Ball S.L."/>
            <person name="Bradley K.W."/>
            <person name="Asai D.J."/>
            <person name="Bowman C.A."/>
            <person name="Russell D.A."/>
            <person name="Pope W.H."/>
            <person name="Jacobs-Sera D."/>
            <person name="Hendrix R.W."/>
            <person name="Hatfull G.F."/>
        </authorList>
    </citation>
    <scope>NUCLEOTIDE SEQUENCE [LARGE SCALE GENOMIC DNA]</scope>
    <source>
        <strain evidence="2 3">DSM 27648</strain>
    </source>
</reference>
<dbReference type="PANTHER" id="PTHR38102:SF1">
    <property type="entry name" value="PERIPLASMIC CHAPERONE SPY"/>
    <property type="match status" value="1"/>
</dbReference>
<evidence type="ECO:0000313" key="2">
    <source>
        <dbReference type="EMBL" id="AKU99903.1"/>
    </source>
</evidence>
<dbReference type="OrthoDB" id="5512888at2"/>
<sequence>MLRTTERLQEKPAMMTIRSLTLPLFALVAVLAGCSAEAGTSAGPETASSTESTLVADQGAAPSAMKPNFRGHRGHFGPERPDFLVHAALRAPINLTAEQRATIEGLVKKLEAPKPEADGAGPAKLAAAIRSNSFDSLPRPTFDKAKFEAHAAESAKALTTLHDTLTAEQRTALVDSLAQHGEHGPRGDFQGKTASTGEGREGRQHGPRGEGMVGHFEGGPMMHMLGDLNLTQEQKDAIEAKFEAEHPAKPSDADREQMKARFEAIRTEMKAKLETFKSDKFDATAFVTPNAKFAPPSADKAPHTNPMAIISSVLTAEQREQLATKIEQGPKFRANADVKVQAKEVK</sequence>
<evidence type="ECO:0008006" key="4">
    <source>
        <dbReference type="Google" id="ProtNLM"/>
    </source>
</evidence>
<proteinExistence type="predicted"/>
<dbReference type="STRING" id="1391654.AKJ09_06567"/>